<reference evidence="2" key="1">
    <citation type="journal article" date="2022" name="Int. J. Mol. Sci.">
        <title>Draft Genome of Tanacetum Coccineum: Genomic Comparison of Closely Related Tanacetum-Family Plants.</title>
        <authorList>
            <person name="Yamashiro T."/>
            <person name="Shiraishi A."/>
            <person name="Nakayama K."/>
            <person name="Satake H."/>
        </authorList>
    </citation>
    <scope>NUCLEOTIDE SEQUENCE</scope>
</reference>
<dbReference type="InterPro" id="IPR000477">
    <property type="entry name" value="RT_dom"/>
</dbReference>
<evidence type="ECO:0000313" key="2">
    <source>
        <dbReference type="EMBL" id="GJS59377.1"/>
    </source>
</evidence>
<dbReference type="Proteomes" id="UP001151760">
    <property type="component" value="Unassembled WGS sequence"/>
</dbReference>
<sequence>MSVFIKDNATISNSFLAIRGTWIPSSIELLIIYVYALMSKVRSEQERFGTTFNLHGANAFNNLITMTGLVDLPPEVFPSLSALCLDRHLSDHRHILMRELNIDYGPTLFRLYHSWFFKDGFDKLVEDTSKNSVFMESNSIINLKKKFQALRFSIKPWSKEDKQHFIVFKYSIQTRLSDLDKLINQRRGASLDMARKTKIRWSIEGDENFKYLHGIINKKQSQLVILRVLVEDHWIVEPSKMKQRYWNLIDQDVVYADSDFFNSSKFPTGCNSLFIILIPKMHDAMVVKDFIPISMIGSVYKIVAKNLANRFVVKWRGWMQGCLNSVMGSILVNGFLTSEFKFYKGLKQGDPLLPYLVMLIVESLNLSFKNLLNACIFNGIHIDDSLIMSHLFYADDAVFVDKWDKSNLMTIVNVLECFFLASGLKINLHKSKLIVSMGVINNMESYRMDFFNGVENIERRTSLIGWRKIFASKKKGGLGLSCYFALNRALLIKWIQPFISNGSSLWYRFIKAIYGARGALDNPHMLSRRSPWLDIIREFNALSSKGINLHSLVKKNVGNGENTSFWYDIWLADFPLKHIYPRLFALEIDKHASVAVKLRDSSLISYVKTRRGVE</sequence>
<evidence type="ECO:0000313" key="3">
    <source>
        <dbReference type="Proteomes" id="UP001151760"/>
    </source>
</evidence>
<accession>A0ABQ4X2N6</accession>
<keyword evidence="3" id="KW-1185">Reference proteome</keyword>
<dbReference type="PANTHER" id="PTHR46890:SF50">
    <property type="entry name" value="RNA-DIRECTED DNA POLYMERASE, EUKARYOTA, REVERSE TRANSCRIPTASE ZINC-BINDING DOMAIN PROTEIN-RELATED"/>
    <property type="match status" value="1"/>
</dbReference>
<dbReference type="Pfam" id="PF00078">
    <property type="entry name" value="RVT_1"/>
    <property type="match status" value="1"/>
</dbReference>
<keyword evidence="2" id="KW-0548">Nucleotidyltransferase</keyword>
<gene>
    <name evidence="2" type="ORF">Tco_0654161</name>
</gene>
<evidence type="ECO:0000259" key="1">
    <source>
        <dbReference type="Pfam" id="PF00078"/>
    </source>
</evidence>
<dbReference type="EMBL" id="BQNB010009146">
    <property type="protein sequence ID" value="GJS59377.1"/>
    <property type="molecule type" value="Genomic_DNA"/>
</dbReference>
<dbReference type="InterPro" id="IPR052343">
    <property type="entry name" value="Retrotransposon-Effector_Assoc"/>
</dbReference>
<protein>
    <submittedName>
        <fullName evidence="2">RNA-directed DNA polymerase, eukaryota</fullName>
    </submittedName>
</protein>
<name>A0ABQ4X2N6_9ASTR</name>
<keyword evidence="2" id="KW-0695">RNA-directed DNA polymerase</keyword>
<keyword evidence="2" id="KW-0808">Transferase</keyword>
<organism evidence="2 3">
    <name type="scientific">Tanacetum coccineum</name>
    <dbReference type="NCBI Taxonomy" id="301880"/>
    <lineage>
        <taxon>Eukaryota</taxon>
        <taxon>Viridiplantae</taxon>
        <taxon>Streptophyta</taxon>
        <taxon>Embryophyta</taxon>
        <taxon>Tracheophyta</taxon>
        <taxon>Spermatophyta</taxon>
        <taxon>Magnoliopsida</taxon>
        <taxon>eudicotyledons</taxon>
        <taxon>Gunneridae</taxon>
        <taxon>Pentapetalae</taxon>
        <taxon>asterids</taxon>
        <taxon>campanulids</taxon>
        <taxon>Asterales</taxon>
        <taxon>Asteraceae</taxon>
        <taxon>Asteroideae</taxon>
        <taxon>Anthemideae</taxon>
        <taxon>Anthemidinae</taxon>
        <taxon>Tanacetum</taxon>
    </lineage>
</organism>
<comment type="caution">
    <text evidence="2">The sequence shown here is derived from an EMBL/GenBank/DDBJ whole genome shotgun (WGS) entry which is preliminary data.</text>
</comment>
<proteinExistence type="predicted"/>
<feature type="domain" description="Reverse transcriptase" evidence="1">
    <location>
        <begin position="310"/>
        <end position="434"/>
    </location>
</feature>
<dbReference type="PANTHER" id="PTHR46890">
    <property type="entry name" value="NON-LTR RETROLELEMENT REVERSE TRANSCRIPTASE-LIKE PROTEIN-RELATED"/>
    <property type="match status" value="1"/>
</dbReference>
<dbReference type="GO" id="GO:0003964">
    <property type="term" value="F:RNA-directed DNA polymerase activity"/>
    <property type="evidence" value="ECO:0007669"/>
    <property type="project" value="UniProtKB-KW"/>
</dbReference>
<reference evidence="2" key="2">
    <citation type="submission" date="2022-01" db="EMBL/GenBank/DDBJ databases">
        <authorList>
            <person name="Yamashiro T."/>
            <person name="Shiraishi A."/>
            <person name="Satake H."/>
            <person name="Nakayama K."/>
        </authorList>
    </citation>
    <scope>NUCLEOTIDE SEQUENCE</scope>
</reference>